<dbReference type="PANTHER" id="PTHR33169:SF27">
    <property type="entry name" value="TRANSCRIPTIONAL REGULATOR PADR FAMILY PROTEIN"/>
    <property type="match status" value="1"/>
</dbReference>
<name>A0ABY8IZ59_9BACI</name>
<dbReference type="Gene3D" id="1.10.10.10">
    <property type="entry name" value="Winged helix-like DNA-binding domain superfamily/Winged helix DNA-binding domain"/>
    <property type="match status" value="1"/>
</dbReference>
<protein>
    <submittedName>
        <fullName evidence="2">PadR family transcriptional regulator</fullName>
    </submittedName>
</protein>
<dbReference type="PANTHER" id="PTHR33169">
    <property type="entry name" value="PADR-FAMILY TRANSCRIPTIONAL REGULATOR"/>
    <property type="match status" value="1"/>
</dbReference>
<dbReference type="Proteomes" id="UP001221597">
    <property type="component" value="Chromosome"/>
</dbReference>
<dbReference type="RefSeq" id="WP_283076663.1">
    <property type="nucleotide sequence ID" value="NZ_CP121671.1"/>
</dbReference>
<evidence type="ECO:0000313" key="3">
    <source>
        <dbReference type="Proteomes" id="UP001221597"/>
    </source>
</evidence>
<dbReference type="InterPro" id="IPR052509">
    <property type="entry name" value="Metal_resp_DNA-bind_regulator"/>
</dbReference>
<sequence length="171" mass="20034">MSIQIVILGLLKSNDQHPYEIKKIIKENKWDQFFDMTDGNLYYSIESLRKKNYIQSIKTEKVEKRPNRTIYSITSEGYEHLINLIYDVFENQKMDGRSLYPALLFVDYVKLDKVAELITSWITNLELELDDNPASGSDLAAAIHAHYYGMLNFHLKWLKNVRDIIVARISD</sequence>
<dbReference type="InterPro" id="IPR005149">
    <property type="entry name" value="Tscrpt_reg_PadR_N"/>
</dbReference>
<evidence type="ECO:0000259" key="1">
    <source>
        <dbReference type="Pfam" id="PF03551"/>
    </source>
</evidence>
<feature type="domain" description="Transcription regulator PadR N-terminal" evidence="1">
    <location>
        <begin position="7"/>
        <end position="81"/>
    </location>
</feature>
<evidence type="ECO:0000313" key="2">
    <source>
        <dbReference type="EMBL" id="WFT74667.1"/>
    </source>
</evidence>
<keyword evidence="3" id="KW-1185">Reference proteome</keyword>
<dbReference type="InterPro" id="IPR036390">
    <property type="entry name" value="WH_DNA-bd_sf"/>
</dbReference>
<reference evidence="2 3" key="1">
    <citation type="submission" date="2023-04" db="EMBL/GenBank/DDBJ databases">
        <title>Genome sequence of Halobacillus naozhouensis KACC 21980.</title>
        <authorList>
            <person name="Kim S."/>
            <person name="Heo J."/>
            <person name="Kwon S.-W."/>
        </authorList>
    </citation>
    <scope>NUCLEOTIDE SEQUENCE [LARGE SCALE GENOMIC DNA]</scope>
    <source>
        <strain evidence="2 3">KCTC 13234</strain>
    </source>
</reference>
<dbReference type="SUPFAM" id="SSF46785">
    <property type="entry name" value="Winged helix' DNA-binding domain"/>
    <property type="match status" value="1"/>
</dbReference>
<dbReference type="InterPro" id="IPR036388">
    <property type="entry name" value="WH-like_DNA-bd_sf"/>
</dbReference>
<dbReference type="EMBL" id="CP121671">
    <property type="protein sequence ID" value="WFT74667.1"/>
    <property type="molecule type" value="Genomic_DNA"/>
</dbReference>
<dbReference type="Pfam" id="PF03551">
    <property type="entry name" value="PadR"/>
    <property type="match status" value="1"/>
</dbReference>
<gene>
    <name evidence="2" type="ORF">P9989_20335</name>
</gene>
<organism evidence="2 3">
    <name type="scientific">Halobacillus naozhouensis</name>
    <dbReference type="NCBI Taxonomy" id="554880"/>
    <lineage>
        <taxon>Bacteria</taxon>
        <taxon>Bacillati</taxon>
        <taxon>Bacillota</taxon>
        <taxon>Bacilli</taxon>
        <taxon>Bacillales</taxon>
        <taxon>Bacillaceae</taxon>
        <taxon>Halobacillus</taxon>
    </lineage>
</organism>
<accession>A0ABY8IZ59</accession>
<proteinExistence type="predicted"/>